<proteinExistence type="predicted"/>
<dbReference type="EMBL" id="MU269167">
    <property type="protein sequence ID" value="KAH7903156.1"/>
    <property type="molecule type" value="Genomic_DNA"/>
</dbReference>
<reference evidence="1" key="1">
    <citation type="journal article" date="2021" name="New Phytol.">
        <title>Evolutionary innovations through gain and loss of genes in the ectomycorrhizal Boletales.</title>
        <authorList>
            <person name="Wu G."/>
            <person name="Miyauchi S."/>
            <person name="Morin E."/>
            <person name="Kuo A."/>
            <person name="Drula E."/>
            <person name="Varga T."/>
            <person name="Kohler A."/>
            <person name="Feng B."/>
            <person name="Cao Y."/>
            <person name="Lipzen A."/>
            <person name="Daum C."/>
            <person name="Hundley H."/>
            <person name="Pangilinan J."/>
            <person name="Johnson J."/>
            <person name="Barry K."/>
            <person name="LaButti K."/>
            <person name="Ng V."/>
            <person name="Ahrendt S."/>
            <person name="Min B."/>
            <person name="Choi I.G."/>
            <person name="Park H."/>
            <person name="Plett J.M."/>
            <person name="Magnuson J."/>
            <person name="Spatafora J.W."/>
            <person name="Nagy L.G."/>
            <person name="Henrissat B."/>
            <person name="Grigoriev I.V."/>
            <person name="Yang Z.L."/>
            <person name="Xu J."/>
            <person name="Martin F.M."/>
        </authorList>
    </citation>
    <scope>NUCLEOTIDE SEQUENCE</scope>
    <source>
        <strain evidence="1">ATCC 28755</strain>
    </source>
</reference>
<dbReference type="Proteomes" id="UP000790377">
    <property type="component" value="Unassembled WGS sequence"/>
</dbReference>
<evidence type="ECO:0000313" key="2">
    <source>
        <dbReference type="Proteomes" id="UP000790377"/>
    </source>
</evidence>
<gene>
    <name evidence="1" type="ORF">BJ138DRAFT_1120661</name>
</gene>
<organism evidence="1 2">
    <name type="scientific">Hygrophoropsis aurantiaca</name>
    <dbReference type="NCBI Taxonomy" id="72124"/>
    <lineage>
        <taxon>Eukaryota</taxon>
        <taxon>Fungi</taxon>
        <taxon>Dikarya</taxon>
        <taxon>Basidiomycota</taxon>
        <taxon>Agaricomycotina</taxon>
        <taxon>Agaricomycetes</taxon>
        <taxon>Agaricomycetidae</taxon>
        <taxon>Boletales</taxon>
        <taxon>Coniophorineae</taxon>
        <taxon>Hygrophoropsidaceae</taxon>
        <taxon>Hygrophoropsis</taxon>
    </lineage>
</organism>
<comment type="caution">
    <text evidence="1">The sequence shown here is derived from an EMBL/GenBank/DDBJ whole genome shotgun (WGS) entry which is preliminary data.</text>
</comment>
<keyword evidence="2" id="KW-1185">Reference proteome</keyword>
<protein>
    <submittedName>
        <fullName evidence="1">Uncharacterized protein</fullName>
    </submittedName>
</protein>
<name>A0ACB7ZPQ5_9AGAM</name>
<accession>A0ACB7ZPQ5</accession>
<evidence type="ECO:0000313" key="1">
    <source>
        <dbReference type="EMBL" id="KAH7903156.1"/>
    </source>
</evidence>
<sequence length="467" mass="50986">MAQTYVEACREHTHMTFDRHSVLSARSSSSSSAPTTGYEAVPQSALLSHHTRPTTPPSSVSADASLALPTPPASSRPSLDTPDPASLGGPDTILVSARSSSSSSAPTTGYEVVIPQSALPSHHTRPTTPLSSVSADASLASAVPTPPIHWHSLPTPPASSRPSLDTPDPASLGGPDTILYKIQHFRDSAADPDGTNCHAPSDICDRLDSQLPDVRLHLTYHPDTQTLSVRKCTSEVHESAAKYLALLEPSLEDWLRQHCSMARVRAAGSARQTLRGGGKKEPDESFFIHTGRKLAQFPSVVLETGYAERYRDLRLDVDDWLLKTDYVLCVIIVWFTPPKDAKDRQNASKWTGALEVYERAQDSGEVVLYGETIYFLPQPAVSPNLILNVRHFLPRKLISPIADQERVYSLNSLIERAAEFLGITLGKRQRTDEETDDDEADEEETGAEEAGKGKGEEGRHKRARHNI</sequence>